<keyword evidence="2" id="KW-0732">Signal</keyword>
<evidence type="ECO:0000256" key="1">
    <source>
        <dbReference type="SAM" id="MobiDB-lite"/>
    </source>
</evidence>
<proteinExistence type="predicted"/>
<feature type="chain" id="PRO_5042819490" evidence="2">
    <location>
        <begin position="28"/>
        <end position="87"/>
    </location>
</feature>
<reference evidence="3 4" key="1">
    <citation type="submission" date="2024-01" db="EMBL/GenBank/DDBJ databases">
        <title>Genome assemblies of Stephania.</title>
        <authorList>
            <person name="Yang L."/>
        </authorList>
    </citation>
    <scope>NUCLEOTIDE SEQUENCE [LARGE SCALE GENOMIC DNA]</scope>
    <source>
        <strain evidence="3">JXDWG</strain>
        <tissue evidence="3">Leaf</tissue>
    </source>
</reference>
<dbReference type="Proteomes" id="UP001419268">
    <property type="component" value="Unassembled WGS sequence"/>
</dbReference>
<dbReference type="EMBL" id="JBBNAG010000013">
    <property type="protein sequence ID" value="KAK9083099.1"/>
    <property type="molecule type" value="Genomic_DNA"/>
</dbReference>
<keyword evidence="4" id="KW-1185">Reference proteome</keyword>
<feature type="region of interest" description="Disordered" evidence="1">
    <location>
        <begin position="62"/>
        <end position="87"/>
    </location>
</feature>
<dbReference type="AlphaFoldDB" id="A0AAP0HDM0"/>
<feature type="signal peptide" evidence="2">
    <location>
        <begin position="1"/>
        <end position="27"/>
    </location>
</feature>
<comment type="caution">
    <text evidence="3">The sequence shown here is derived from an EMBL/GenBank/DDBJ whole genome shotgun (WGS) entry which is preliminary data.</text>
</comment>
<evidence type="ECO:0000313" key="4">
    <source>
        <dbReference type="Proteomes" id="UP001419268"/>
    </source>
</evidence>
<evidence type="ECO:0000256" key="2">
    <source>
        <dbReference type="SAM" id="SignalP"/>
    </source>
</evidence>
<gene>
    <name evidence="3" type="ORF">Scep_029570</name>
</gene>
<sequence length="87" mass="9432">MGALMSNHVLLYTLLAMLICFVMTTNARSFGGTPLPTKEKLVARPADINGSIRTFSRVRTQLPDLPSPTANRQIRGGGKAWVRGPPP</sequence>
<protein>
    <submittedName>
        <fullName evidence="3">Uncharacterized protein</fullName>
    </submittedName>
</protein>
<accession>A0AAP0HDM0</accession>
<name>A0AAP0HDM0_9MAGN</name>
<evidence type="ECO:0000313" key="3">
    <source>
        <dbReference type="EMBL" id="KAK9083099.1"/>
    </source>
</evidence>
<organism evidence="3 4">
    <name type="scientific">Stephania cephalantha</name>
    <dbReference type="NCBI Taxonomy" id="152367"/>
    <lineage>
        <taxon>Eukaryota</taxon>
        <taxon>Viridiplantae</taxon>
        <taxon>Streptophyta</taxon>
        <taxon>Embryophyta</taxon>
        <taxon>Tracheophyta</taxon>
        <taxon>Spermatophyta</taxon>
        <taxon>Magnoliopsida</taxon>
        <taxon>Ranunculales</taxon>
        <taxon>Menispermaceae</taxon>
        <taxon>Menispermoideae</taxon>
        <taxon>Cissampelideae</taxon>
        <taxon>Stephania</taxon>
    </lineage>
</organism>